<sequence>MWKEIKTEAEIEQLLQSYGSFHDSCLRDLHISTREYVDEKLAMGFDNKNIATLLFQRQFATNPVLELKFEDVDRLNFNPLGPEYYGIIYEATFKKVKDLFYWANEPDWEIGDEDANWISAKKVYWRYRPELIGNVTRLKE</sequence>
<organism evidence="1 2">
    <name type="scientific">Adhaeribacter soli</name>
    <dbReference type="NCBI Taxonomy" id="2607655"/>
    <lineage>
        <taxon>Bacteria</taxon>
        <taxon>Pseudomonadati</taxon>
        <taxon>Bacteroidota</taxon>
        <taxon>Cytophagia</taxon>
        <taxon>Cytophagales</taxon>
        <taxon>Hymenobacteraceae</taxon>
        <taxon>Adhaeribacter</taxon>
    </lineage>
</organism>
<comment type="caution">
    <text evidence="1">The sequence shown here is derived from an EMBL/GenBank/DDBJ whole genome shotgun (WGS) entry which is preliminary data.</text>
</comment>
<proteinExistence type="predicted"/>
<dbReference type="AlphaFoldDB" id="A0A5N1IZT1"/>
<evidence type="ECO:0000313" key="2">
    <source>
        <dbReference type="Proteomes" id="UP000326570"/>
    </source>
</evidence>
<dbReference type="RefSeq" id="WP_150903769.1">
    <property type="nucleotide sequence ID" value="NZ_VTWT01000005.1"/>
</dbReference>
<evidence type="ECO:0000313" key="1">
    <source>
        <dbReference type="EMBL" id="KAA9333602.1"/>
    </source>
</evidence>
<dbReference type="Proteomes" id="UP000326570">
    <property type="component" value="Unassembled WGS sequence"/>
</dbReference>
<reference evidence="1 2" key="1">
    <citation type="submission" date="2019-09" db="EMBL/GenBank/DDBJ databases">
        <title>Genome sequence of Adhaeribacter sp. M2.</title>
        <authorList>
            <person name="Srinivasan S."/>
        </authorList>
    </citation>
    <scope>NUCLEOTIDE SEQUENCE [LARGE SCALE GENOMIC DNA]</scope>
    <source>
        <strain evidence="1 2">M2</strain>
    </source>
</reference>
<keyword evidence="2" id="KW-1185">Reference proteome</keyword>
<gene>
    <name evidence="1" type="ORF">F0P94_10130</name>
</gene>
<name>A0A5N1IZT1_9BACT</name>
<protein>
    <submittedName>
        <fullName evidence="1">Uncharacterized protein</fullName>
    </submittedName>
</protein>
<dbReference type="EMBL" id="VTWT01000005">
    <property type="protein sequence ID" value="KAA9333602.1"/>
    <property type="molecule type" value="Genomic_DNA"/>
</dbReference>
<accession>A0A5N1IZT1</accession>